<keyword evidence="3 4" id="KW-0175">Coiled coil</keyword>
<dbReference type="PANTHER" id="PTHR18921">
    <property type="entry name" value="MYOSIN HEAVY CHAIN - RELATED"/>
    <property type="match status" value="1"/>
</dbReference>
<feature type="compositionally biased region" description="Basic and acidic residues" evidence="5">
    <location>
        <begin position="386"/>
        <end position="396"/>
    </location>
</feature>
<gene>
    <name evidence="7" type="ORF">PsYK624_136900</name>
</gene>
<organism evidence="7 8">
    <name type="scientific">Phanerochaete sordida</name>
    <dbReference type="NCBI Taxonomy" id="48140"/>
    <lineage>
        <taxon>Eukaryota</taxon>
        <taxon>Fungi</taxon>
        <taxon>Dikarya</taxon>
        <taxon>Basidiomycota</taxon>
        <taxon>Agaricomycotina</taxon>
        <taxon>Agaricomycetes</taxon>
        <taxon>Polyporales</taxon>
        <taxon>Phanerochaetaceae</taxon>
        <taxon>Phanerochaete</taxon>
    </lineage>
</organism>
<dbReference type="EMBL" id="BPQB01000072">
    <property type="protein sequence ID" value="GJE97469.1"/>
    <property type="molecule type" value="Genomic_DNA"/>
</dbReference>
<dbReference type="AlphaFoldDB" id="A0A9P3GNH6"/>
<evidence type="ECO:0000256" key="3">
    <source>
        <dbReference type="ARBA" id="ARBA00023054"/>
    </source>
</evidence>
<feature type="region of interest" description="Disordered" evidence="5">
    <location>
        <begin position="359"/>
        <end position="397"/>
    </location>
</feature>
<evidence type="ECO:0000256" key="5">
    <source>
        <dbReference type="SAM" id="MobiDB-lite"/>
    </source>
</evidence>
<comment type="subcellular location">
    <subcellularLocation>
        <location evidence="1">Golgi apparatus</location>
    </subcellularLocation>
</comment>
<feature type="compositionally biased region" description="Polar residues" evidence="5">
    <location>
        <begin position="413"/>
        <end position="430"/>
    </location>
</feature>
<dbReference type="InterPro" id="IPR019459">
    <property type="entry name" value="GRAB"/>
</dbReference>
<dbReference type="Proteomes" id="UP000703269">
    <property type="component" value="Unassembled WGS sequence"/>
</dbReference>
<evidence type="ECO:0000313" key="8">
    <source>
        <dbReference type="Proteomes" id="UP000703269"/>
    </source>
</evidence>
<evidence type="ECO:0000256" key="1">
    <source>
        <dbReference type="ARBA" id="ARBA00004555"/>
    </source>
</evidence>
<keyword evidence="2" id="KW-0333">Golgi apparatus</keyword>
<evidence type="ECO:0000256" key="4">
    <source>
        <dbReference type="SAM" id="Coils"/>
    </source>
</evidence>
<evidence type="ECO:0000259" key="6">
    <source>
        <dbReference type="PROSITE" id="PS50913"/>
    </source>
</evidence>
<evidence type="ECO:0000256" key="2">
    <source>
        <dbReference type="ARBA" id="ARBA00023034"/>
    </source>
</evidence>
<dbReference type="GO" id="GO:0005794">
    <property type="term" value="C:Golgi apparatus"/>
    <property type="evidence" value="ECO:0007669"/>
    <property type="project" value="UniProtKB-SubCell"/>
</dbReference>
<dbReference type="GO" id="GO:0007030">
    <property type="term" value="P:Golgi organization"/>
    <property type="evidence" value="ECO:0007669"/>
    <property type="project" value="TreeGrafter"/>
</dbReference>
<accession>A0A9P3GNH6</accession>
<reference evidence="7 8" key="1">
    <citation type="submission" date="2021-08" db="EMBL/GenBank/DDBJ databases">
        <title>Draft Genome Sequence of Phanerochaete sordida strain YK-624.</title>
        <authorList>
            <person name="Mori T."/>
            <person name="Dohra H."/>
            <person name="Suzuki T."/>
            <person name="Kawagishi H."/>
            <person name="Hirai H."/>
        </authorList>
    </citation>
    <scope>NUCLEOTIDE SEQUENCE [LARGE SCALE GENOMIC DNA]</scope>
    <source>
        <strain evidence="7 8">YK-624</strain>
    </source>
</reference>
<comment type="caution">
    <text evidence="7">The sequence shown here is derived from an EMBL/GenBank/DDBJ whole genome shotgun (WGS) entry which is preliminary data.</text>
</comment>
<dbReference type="InterPro" id="IPR000237">
    <property type="entry name" value="GRIP_dom"/>
</dbReference>
<dbReference type="GO" id="GO:0031267">
    <property type="term" value="F:small GTPase binding"/>
    <property type="evidence" value="ECO:0007669"/>
    <property type="project" value="TreeGrafter"/>
</dbReference>
<dbReference type="PANTHER" id="PTHR18921:SF2">
    <property type="entry name" value="THYROID RECEPTOR-INTERACTING PROTEIN 11"/>
    <property type="match status" value="1"/>
</dbReference>
<feature type="compositionally biased region" description="Polar residues" evidence="5">
    <location>
        <begin position="1"/>
        <end position="10"/>
    </location>
</feature>
<feature type="domain" description="GRIP" evidence="6">
    <location>
        <begin position="313"/>
        <end position="364"/>
    </location>
</feature>
<dbReference type="Pfam" id="PF10375">
    <property type="entry name" value="GRAB"/>
    <property type="match status" value="1"/>
</dbReference>
<feature type="region of interest" description="Disordered" evidence="5">
    <location>
        <begin position="413"/>
        <end position="491"/>
    </location>
</feature>
<proteinExistence type="predicted"/>
<sequence>MSESPQLRASTDSDRHSSPSPIKDLNGDTHHDEDYEGLDPVERLQHELERTREEKETLAGQYRNLLSKLTTMRTTLGNKLRQDAEELDRQQELVQQLTVQNDDLVQTVETLKAELVASNDEAERASRELEAMRSRALQENAQEVYLRERELRELQAELEQVRLERDEWERKALEEHVNADEARSSLENARRDLEIEREAREREASALQVEREKVGNLQSVLEDFQAAKDHELHQAVKDYEARLVQVTQSLAEFKSRALNAELQLEESSTNSTRTQELEKEVKEKNLLIGKLRHEAVIMNEHLMEALRRLRRSSSDTNVDRRLVTNIVLSYLTTPRGDSKRFEMLTLLASILQWTDDERERAGLQRKGPASPGGGGSLWGRATGKSKSPDQLDKTDETESFSRLWVEFLLTEASSGDGSTPVSPRSPNLRPNGSLPPTPTKSSSGSPVYLSPGSQKGGRRLPSFSSLASSPNLPLEYPSGLGNGKGKERATD</sequence>
<evidence type="ECO:0000313" key="7">
    <source>
        <dbReference type="EMBL" id="GJE97469.1"/>
    </source>
</evidence>
<keyword evidence="8" id="KW-1185">Reference proteome</keyword>
<feature type="coiled-coil region" evidence="4">
    <location>
        <begin position="236"/>
        <end position="294"/>
    </location>
</feature>
<protein>
    <submittedName>
        <fullName evidence="7">GRAB domain-containing protein</fullName>
    </submittedName>
</protein>
<dbReference type="PROSITE" id="PS50913">
    <property type="entry name" value="GRIP"/>
    <property type="match status" value="1"/>
</dbReference>
<name>A0A9P3GNH6_9APHY</name>
<dbReference type="GO" id="GO:0006888">
    <property type="term" value="P:endoplasmic reticulum to Golgi vesicle-mediated transport"/>
    <property type="evidence" value="ECO:0007669"/>
    <property type="project" value="TreeGrafter"/>
</dbReference>
<feature type="compositionally biased region" description="Polar residues" evidence="5">
    <location>
        <begin position="462"/>
        <end position="471"/>
    </location>
</feature>
<feature type="coiled-coil region" evidence="4">
    <location>
        <begin position="41"/>
        <end position="210"/>
    </location>
</feature>
<dbReference type="OrthoDB" id="425925at2759"/>
<feature type="region of interest" description="Disordered" evidence="5">
    <location>
        <begin position="1"/>
        <end position="40"/>
    </location>
</feature>